<keyword evidence="11" id="KW-1185">Reference proteome</keyword>
<evidence type="ECO:0000256" key="8">
    <source>
        <dbReference type="HAMAP-Rule" id="MF_01571"/>
    </source>
</evidence>
<keyword evidence="2 8" id="KW-0547">Nucleotide-binding</keyword>
<dbReference type="CDD" id="cd00778">
    <property type="entry name" value="ProRS_core_arch_euk"/>
    <property type="match status" value="1"/>
</dbReference>
<dbReference type="InterPro" id="IPR045864">
    <property type="entry name" value="aa-tRNA-synth_II/BPL/LPL"/>
</dbReference>
<dbReference type="KEGG" id="nga:Ngar_c19220"/>
<dbReference type="InterPro" id="IPR016061">
    <property type="entry name" value="Pro-tRNA_ligase_II_C"/>
</dbReference>
<dbReference type="FunFam" id="3.30.930.10:FF:000037">
    <property type="entry name" value="Proline--tRNA ligase"/>
    <property type="match status" value="1"/>
</dbReference>
<dbReference type="InterPro" id="IPR006195">
    <property type="entry name" value="aa-tRNA-synth_II"/>
</dbReference>
<dbReference type="PANTHER" id="PTHR43382">
    <property type="entry name" value="PROLYL-TRNA SYNTHETASE"/>
    <property type="match status" value="1"/>
</dbReference>
<dbReference type="Proteomes" id="UP000008037">
    <property type="component" value="Chromosome"/>
</dbReference>
<evidence type="ECO:0000313" key="10">
    <source>
        <dbReference type="EMBL" id="AFU58854.1"/>
    </source>
</evidence>
<keyword evidence="1 8" id="KW-0436">Ligase</keyword>
<dbReference type="InterPro" id="IPR002316">
    <property type="entry name" value="Pro-tRNA-ligase_IIa"/>
</dbReference>
<dbReference type="HOGENOM" id="CLU_001882_4_2_2"/>
<evidence type="ECO:0000313" key="11">
    <source>
        <dbReference type="Proteomes" id="UP000008037"/>
    </source>
</evidence>
<dbReference type="PANTHER" id="PTHR43382:SF2">
    <property type="entry name" value="BIFUNCTIONAL GLUTAMATE_PROLINE--TRNA LIGASE"/>
    <property type="match status" value="1"/>
</dbReference>
<dbReference type="HAMAP" id="MF_01571">
    <property type="entry name" value="Pro_tRNA_synth_type3"/>
    <property type="match status" value="1"/>
</dbReference>
<evidence type="ECO:0000256" key="3">
    <source>
        <dbReference type="ARBA" id="ARBA00022840"/>
    </source>
</evidence>
<dbReference type="EMBL" id="CP002408">
    <property type="protein sequence ID" value="AFU58854.1"/>
    <property type="molecule type" value="Genomic_DNA"/>
</dbReference>
<dbReference type="Gene3D" id="3.30.930.10">
    <property type="entry name" value="Bira Bifunctional Protein, Domain 2"/>
    <property type="match status" value="1"/>
</dbReference>
<dbReference type="Pfam" id="PF00587">
    <property type="entry name" value="tRNA-synt_2b"/>
    <property type="match status" value="1"/>
</dbReference>
<dbReference type="GO" id="GO:0004827">
    <property type="term" value="F:proline-tRNA ligase activity"/>
    <property type="evidence" value="ECO:0007669"/>
    <property type="project" value="UniProtKB-UniRule"/>
</dbReference>
<dbReference type="PROSITE" id="PS50862">
    <property type="entry name" value="AA_TRNA_LIGASE_II"/>
    <property type="match status" value="1"/>
</dbReference>
<dbReference type="InterPro" id="IPR004154">
    <property type="entry name" value="Anticodon-bd"/>
</dbReference>
<keyword evidence="5 8" id="KW-0030">Aminoacyl-tRNA synthetase</keyword>
<dbReference type="GO" id="GO:0005524">
    <property type="term" value="F:ATP binding"/>
    <property type="evidence" value="ECO:0007669"/>
    <property type="project" value="UniProtKB-UniRule"/>
</dbReference>
<dbReference type="Pfam" id="PF09180">
    <property type="entry name" value="ProRS-C_1"/>
    <property type="match status" value="1"/>
</dbReference>
<evidence type="ECO:0000256" key="2">
    <source>
        <dbReference type="ARBA" id="ARBA00022741"/>
    </source>
</evidence>
<dbReference type="GO" id="GO:0005737">
    <property type="term" value="C:cytoplasm"/>
    <property type="evidence" value="ECO:0007669"/>
    <property type="project" value="UniProtKB-SubCell"/>
</dbReference>
<comment type="subunit">
    <text evidence="8">Homodimer.</text>
</comment>
<dbReference type="SUPFAM" id="SSF52954">
    <property type="entry name" value="Class II aaRS ABD-related"/>
    <property type="match status" value="1"/>
</dbReference>
<evidence type="ECO:0000256" key="5">
    <source>
        <dbReference type="ARBA" id="ARBA00023146"/>
    </source>
</evidence>
<evidence type="ECO:0000256" key="1">
    <source>
        <dbReference type="ARBA" id="ARBA00022598"/>
    </source>
</evidence>
<comment type="similarity">
    <text evidence="7 8">Belongs to the class-II aminoacyl-tRNA synthetase family. ProS type 3 subfamily.</text>
</comment>
<dbReference type="GO" id="GO:0006433">
    <property type="term" value="P:prolyl-tRNA aminoacylation"/>
    <property type="evidence" value="ECO:0007669"/>
    <property type="project" value="UniProtKB-UniRule"/>
</dbReference>
<keyword evidence="4 8" id="KW-0648">Protein biosynthesis</keyword>
<keyword evidence="3 8" id="KW-0067">ATP-binding</keyword>
<comment type="domain">
    <text evidence="8">Consists of three domains: the N-terminal catalytic domain, the anticodon-binding domain and the C-terminal extension.</text>
</comment>
<dbReference type="SMART" id="SM00946">
    <property type="entry name" value="ProRS-C_1"/>
    <property type="match status" value="1"/>
</dbReference>
<dbReference type="PRINTS" id="PR01046">
    <property type="entry name" value="TRNASYNTHPRO"/>
</dbReference>
<dbReference type="STRING" id="1237085.Ngar_c19220"/>
<feature type="domain" description="Aminoacyl-transfer RNA synthetases class-II family profile" evidence="9">
    <location>
        <begin position="45"/>
        <end position="293"/>
    </location>
</feature>
<evidence type="ECO:0000256" key="7">
    <source>
        <dbReference type="ARBA" id="ARBA00060806"/>
    </source>
</evidence>
<dbReference type="NCBIfam" id="TIGR00408">
    <property type="entry name" value="proS_fam_I"/>
    <property type="match status" value="1"/>
</dbReference>
<accession>K0IN69</accession>
<dbReference type="InterPro" id="IPR004499">
    <property type="entry name" value="Pro-tRNA-ligase_IIa_arc-type"/>
</dbReference>
<dbReference type="CDD" id="cd00862">
    <property type="entry name" value="ProRS_anticodon_zinc"/>
    <property type="match status" value="1"/>
</dbReference>
<protein>
    <recommendedName>
        <fullName evidence="8">Proline--tRNA ligase</fullName>
        <ecNumber evidence="8">6.1.1.15</ecNumber>
    </recommendedName>
    <alternativeName>
        <fullName evidence="8">Prolyl-tRNA synthetase</fullName>
        <shortName evidence="8">ProRS</shortName>
    </alternativeName>
</protein>
<dbReference type="Gene3D" id="3.40.50.800">
    <property type="entry name" value="Anticodon-binding domain"/>
    <property type="match status" value="1"/>
</dbReference>
<comment type="catalytic activity">
    <reaction evidence="6 8">
        <text>tRNA(Pro) + L-proline + ATP = L-prolyl-tRNA(Pro) + AMP + diphosphate</text>
        <dbReference type="Rhea" id="RHEA:14305"/>
        <dbReference type="Rhea" id="RHEA-COMP:9700"/>
        <dbReference type="Rhea" id="RHEA-COMP:9702"/>
        <dbReference type="ChEBI" id="CHEBI:30616"/>
        <dbReference type="ChEBI" id="CHEBI:33019"/>
        <dbReference type="ChEBI" id="CHEBI:60039"/>
        <dbReference type="ChEBI" id="CHEBI:78442"/>
        <dbReference type="ChEBI" id="CHEBI:78532"/>
        <dbReference type="ChEBI" id="CHEBI:456215"/>
        <dbReference type="EC" id="6.1.1.15"/>
    </reaction>
</comment>
<dbReference type="InterPro" id="IPR002314">
    <property type="entry name" value="aa-tRNA-synt_IIb"/>
</dbReference>
<keyword evidence="8" id="KW-0963">Cytoplasm</keyword>
<dbReference type="InterPro" id="IPR033721">
    <property type="entry name" value="ProRS_core_arch_euk"/>
</dbReference>
<dbReference type="FunCoup" id="K0IN69">
    <property type="interactions" value="112"/>
</dbReference>
<dbReference type="SUPFAM" id="SSF64586">
    <property type="entry name" value="C-terminal domain of ProRS"/>
    <property type="match status" value="1"/>
</dbReference>
<evidence type="ECO:0000256" key="4">
    <source>
        <dbReference type="ARBA" id="ARBA00022917"/>
    </source>
</evidence>
<comment type="subcellular location">
    <subcellularLocation>
        <location evidence="8">Cytoplasm</location>
    </subcellularLocation>
</comment>
<sequence length="489" mass="55432">MSSGVSSQPRGEAAGITVKKSEDFSEWYTQVVLKAGLADYAPVKGFIVLRPYGYAIWESIRDILDRRFKETGHQNGFLPVLIPESLLSKEEDHFAGFTPEVFWVTKAGDNNIGEKLALRPTSETLAYSVFAKWITSYRDLPLKINFWNTALRAEIKATKPFIRTSEFLWQEGHTVHATEEEAEQEVMTILGIYKDMIENYLAVPVITGYKSDTEKFVGAKYTTTLEGLMADGKALQMGTSHHLAQNFSKPFEIKYLGKDTKEHFAWQTSWGVSWRLIGALIMVHGDDKGLVLPPQIAPIQVVIVPIHKDKDAKLVKDKAAEIELELKHAGIRAYMDSRDEYTSGWKFNEWEMKGVPLRINLGPRDIEKGQVEFVRRDTKDKKQDDRTKLVDTANSLLVEIQKNLLSKARAFLQENISRPASYDEFKSIIENKGGFVMVGWCGQEECEEKIKQDTGADIRVLPFDQKDRPGKCIYCGQDSKKAAIFARAY</sequence>
<evidence type="ECO:0000256" key="6">
    <source>
        <dbReference type="ARBA" id="ARBA00047671"/>
    </source>
</evidence>
<dbReference type="EC" id="6.1.1.15" evidence="8"/>
<dbReference type="GO" id="GO:0017101">
    <property type="term" value="C:aminoacyl-tRNA synthetase multienzyme complex"/>
    <property type="evidence" value="ECO:0007669"/>
    <property type="project" value="TreeGrafter"/>
</dbReference>
<comment type="function">
    <text evidence="8">Catalyzes the attachment of proline to tRNA(Pro) in a two-step reaction: proline is first activated by ATP to form Pro-AMP and then transferred to the acceptor end of tRNA(Pro).</text>
</comment>
<reference evidence="10 11" key="1">
    <citation type="journal article" date="2012" name="Environ. Microbiol.">
        <title>The genome of the ammonia-oxidizing Candidatus Nitrososphaera gargensis: insights into metabolic versatility and environmental adaptations.</title>
        <authorList>
            <person name="Spang A."/>
            <person name="Poehlein A."/>
            <person name="Offre P."/>
            <person name="Zumbragel S."/>
            <person name="Haider S."/>
            <person name="Rychlik N."/>
            <person name="Nowka B."/>
            <person name="Schmeisser C."/>
            <person name="Lebedeva E.V."/>
            <person name="Rattei T."/>
            <person name="Bohm C."/>
            <person name="Schmid M."/>
            <person name="Galushko A."/>
            <person name="Hatzenpichler R."/>
            <person name="Weinmaier T."/>
            <person name="Daniel R."/>
            <person name="Schleper C."/>
            <person name="Spieck E."/>
            <person name="Streit W."/>
            <person name="Wagner M."/>
        </authorList>
    </citation>
    <scope>NUCLEOTIDE SEQUENCE [LARGE SCALE GENOMIC DNA]</scope>
    <source>
        <strain evidence="11">Ga9.2</strain>
    </source>
</reference>
<name>K0IN69_NITGG</name>
<organism evidence="10 11">
    <name type="scientific">Nitrososphaera gargensis (strain Ga9.2)</name>
    <dbReference type="NCBI Taxonomy" id="1237085"/>
    <lineage>
        <taxon>Archaea</taxon>
        <taxon>Nitrososphaerota</taxon>
        <taxon>Nitrososphaeria</taxon>
        <taxon>Nitrososphaerales</taxon>
        <taxon>Nitrososphaeraceae</taxon>
        <taxon>Nitrososphaera</taxon>
    </lineage>
</organism>
<dbReference type="InterPro" id="IPR017449">
    <property type="entry name" value="Pro-tRNA_synth_II"/>
</dbReference>
<dbReference type="FunFam" id="3.40.50.800:FF:000005">
    <property type="entry name" value="bifunctional glutamate/proline--tRNA ligase"/>
    <property type="match status" value="1"/>
</dbReference>
<dbReference type="Gene3D" id="3.30.110.30">
    <property type="entry name" value="C-terminal domain of ProRS"/>
    <property type="match status" value="1"/>
</dbReference>
<dbReference type="InterPro" id="IPR036621">
    <property type="entry name" value="Anticodon-bd_dom_sf"/>
</dbReference>
<gene>
    <name evidence="8 10" type="primary">proS</name>
    <name evidence="10" type="ordered locus">Ngar_c19220</name>
</gene>
<dbReference type="AlphaFoldDB" id="K0IN69"/>
<proteinExistence type="inferred from homology"/>
<dbReference type="PATRIC" id="fig|1237085.11.peg.1900"/>
<dbReference type="Pfam" id="PF03129">
    <property type="entry name" value="HGTP_anticodon"/>
    <property type="match status" value="1"/>
</dbReference>
<evidence type="ECO:0000259" key="9">
    <source>
        <dbReference type="PROSITE" id="PS50862"/>
    </source>
</evidence>
<dbReference type="InParanoid" id="K0IN69"/>
<dbReference type="SUPFAM" id="SSF55681">
    <property type="entry name" value="Class II aaRS and biotin synthetases"/>
    <property type="match status" value="1"/>
</dbReference>